<name>A0A2V2NAA4_9EURY</name>
<dbReference type="Proteomes" id="UP000245657">
    <property type="component" value="Unassembled WGS sequence"/>
</dbReference>
<proteinExistence type="predicted"/>
<evidence type="ECO:0000313" key="1">
    <source>
        <dbReference type="EMBL" id="PWR72203.1"/>
    </source>
</evidence>
<protein>
    <submittedName>
        <fullName evidence="1">Uncharacterized protein</fullName>
    </submittedName>
</protein>
<dbReference type="EMBL" id="QGMY01000007">
    <property type="protein sequence ID" value="PWR72203.1"/>
    <property type="molecule type" value="Genomic_DNA"/>
</dbReference>
<sequence length="72" mass="8256">MVKGMEQEQCDGMGGCGVYREIDTTEYRIDVDRVRSLQDTWGVSMTKDGKVRIPVCYYDDVLPLLTRRRPPG</sequence>
<gene>
    <name evidence="1" type="ORF">DK846_09485</name>
</gene>
<dbReference type="AlphaFoldDB" id="A0A2V2NAA4"/>
<reference evidence="1 2" key="1">
    <citation type="submission" date="2018-05" db="EMBL/GenBank/DDBJ databases">
        <title>Draft genome of Methanospirillum lacunae Ki8-1.</title>
        <authorList>
            <person name="Dueholm M.S."/>
            <person name="Nielsen P.H."/>
            <person name="Bakmann L.F."/>
            <person name="Otzen D.E."/>
        </authorList>
    </citation>
    <scope>NUCLEOTIDE SEQUENCE [LARGE SCALE GENOMIC DNA]</scope>
    <source>
        <strain evidence="1 2">Ki8-1</strain>
    </source>
</reference>
<accession>A0A2V2NAA4</accession>
<keyword evidence="2" id="KW-1185">Reference proteome</keyword>
<comment type="caution">
    <text evidence="1">The sequence shown here is derived from an EMBL/GenBank/DDBJ whole genome shotgun (WGS) entry which is preliminary data.</text>
</comment>
<evidence type="ECO:0000313" key="2">
    <source>
        <dbReference type="Proteomes" id="UP000245657"/>
    </source>
</evidence>
<organism evidence="1 2">
    <name type="scientific">Methanospirillum lacunae</name>
    <dbReference type="NCBI Taxonomy" id="668570"/>
    <lineage>
        <taxon>Archaea</taxon>
        <taxon>Methanobacteriati</taxon>
        <taxon>Methanobacteriota</taxon>
        <taxon>Stenosarchaea group</taxon>
        <taxon>Methanomicrobia</taxon>
        <taxon>Methanomicrobiales</taxon>
        <taxon>Methanospirillaceae</taxon>
        <taxon>Methanospirillum</taxon>
    </lineage>
</organism>